<dbReference type="InterPro" id="IPR032698">
    <property type="entry name" value="SirB1_N"/>
</dbReference>
<organism evidence="2">
    <name type="scientific">Amphimedon queenslandica</name>
    <name type="common">Sponge</name>
    <dbReference type="NCBI Taxonomy" id="400682"/>
    <lineage>
        <taxon>Eukaryota</taxon>
        <taxon>Metazoa</taxon>
        <taxon>Porifera</taxon>
        <taxon>Demospongiae</taxon>
        <taxon>Heteroscleromorpha</taxon>
        <taxon>Haplosclerida</taxon>
        <taxon>Niphatidae</taxon>
        <taxon>Amphimedon</taxon>
    </lineage>
</organism>
<protein>
    <recommendedName>
        <fullName evidence="1">Protein SirB1 N-terminal domain-containing protein</fullName>
    </recommendedName>
</protein>
<dbReference type="InParanoid" id="A0A1X7TNF5"/>
<dbReference type="AlphaFoldDB" id="A0A1X7TNF5"/>
<accession>A0A1X7TNF5</accession>
<reference evidence="2" key="1">
    <citation type="submission" date="2017-05" db="UniProtKB">
        <authorList>
            <consortium name="EnsemblMetazoa"/>
        </authorList>
    </citation>
    <scope>IDENTIFICATION</scope>
</reference>
<name>A0A1X7TNF5_AMPQE</name>
<dbReference type="InterPro" id="IPR036047">
    <property type="entry name" value="F-box-like_dom_sf"/>
</dbReference>
<dbReference type="SUPFAM" id="SSF81383">
    <property type="entry name" value="F-box domain"/>
    <property type="match status" value="1"/>
</dbReference>
<dbReference type="STRING" id="400682.A0A1X7TNF5"/>
<evidence type="ECO:0000259" key="1">
    <source>
        <dbReference type="Pfam" id="PF13369"/>
    </source>
</evidence>
<dbReference type="PANTHER" id="PTHR31350:SF21">
    <property type="entry name" value="F-BOX ONLY PROTEIN 21"/>
    <property type="match status" value="1"/>
</dbReference>
<dbReference type="EnsemblMetazoa" id="Aqu2.1.16409_001">
    <property type="protein sequence ID" value="Aqu2.1.16409_001"/>
    <property type="gene ID" value="Aqu2.1.16409"/>
</dbReference>
<dbReference type="OrthoDB" id="28868at2759"/>
<dbReference type="PANTHER" id="PTHR31350">
    <property type="entry name" value="SI:DKEY-261L7.2"/>
    <property type="match status" value="1"/>
</dbReference>
<feature type="domain" description="Protein SirB1 N-terminal" evidence="1">
    <location>
        <begin position="92"/>
        <end position="214"/>
    </location>
</feature>
<sequence length="238" mass="27187">MSLLLLPSEILQLICTHPSLSLADISSLSITCKRINGLINNSWSIIANTRWVWWSSCHGSSNDEWYELCKQRRLCETNLFNIFDDIIKNGGINFILYDKLGFKPAVDDYYHLKNSLINKVLDQRRGIPISLSAVYQSVAHSLGITLLPVNFPAHFLLKYPQNLAKGDSEVFIDAYGRGQLLNQDECLGLIPFLTIPSPDMFNPVDPYKAMIRMVANIYSRSSINFDVGRQWNEEKNQW</sequence>
<evidence type="ECO:0000313" key="2">
    <source>
        <dbReference type="EnsemblMetazoa" id="Aqu2.1.16409_001"/>
    </source>
</evidence>
<dbReference type="Pfam" id="PF13369">
    <property type="entry name" value="Transglut_core2"/>
    <property type="match status" value="1"/>
</dbReference>
<proteinExistence type="predicted"/>